<keyword evidence="2" id="KW-1185">Reference proteome</keyword>
<evidence type="ECO:0000313" key="1">
    <source>
        <dbReference type="EMBL" id="MCQ8276962.1"/>
    </source>
</evidence>
<dbReference type="RefSeq" id="WP_422862407.1">
    <property type="nucleotide sequence ID" value="NZ_JAMSKV010000001.1"/>
</dbReference>
<gene>
    <name evidence="1" type="ORF">NFI95_00665</name>
</gene>
<name>A0ABT1W3X0_9PROT</name>
<comment type="caution">
    <text evidence="1">The sequence shown here is derived from an EMBL/GenBank/DDBJ whole genome shotgun (WGS) entry which is preliminary data.</text>
</comment>
<organism evidence="1 2">
    <name type="scientific">Endosaccharibacter trunci</name>
    <dbReference type="NCBI Taxonomy" id="2812733"/>
    <lineage>
        <taxon>Bacteria</taxon>
        <taxon>Pseudomonadati</taxon>
        <taxon>Pseudomonadota</taxon>
        <taxon>Alphaproteobacteria</taxon>
        <taxon>Acetobacterales</taxon>
        <taxon>Acetobacteraceae</taxon>
        <taxon>Endosaccharibacter</taxon>
    </lineage>
</organism>
<protein>
    <submittedName>
        <fullName evidence="1">Uncharacterized protein</fullName>
    </submittedName>
</protein>
<accession>A0ABT1W3X0</accession>
<sequence>MNDDRLVIDTLRFYQNDRGIDFAGRFTLAQINCGAGCIRLAAVDALSGQVRWFGQTITNWPMTVMVPLAYQSTSRLLGVLGELDEAGRGGWHWFDFDGGEFVPLPALPKSCRLPPPKRD</sequence>
<dbReference type="Proteomes" id="UP001524587">
    <property type="component" value="Unassembled WGS sequence"/>
</dbReference>
<evidence type="ECO:0000313" key="2">
    <source>
        <dbReference type="Proteomes" id="UP001524587"/>
    </source>
</evidence>
<reference evidence="1 2" key="1">
    <citation type="submission" date="2022-06" db="EMBL/GenBank/DDBJ databases">
        <title>Endosaccharibacter gen. nov., sp. nov., endophytic bacteria isolated from sugarcane.</title>
        <authorList>
            <person name="Pitiwittayakul N."/>
            <person name="Yukphan P."/>
            <person name="Charoenyingcharoen P."/>
            <person name="Tanasupawat S."/>
        </authorList>
    </citation>
    <scope>NUCLEOTIDE SEQUENCE [LARGE SCALE GENOMIC DNA]</scope>
    <source>
        <strain evidence="1 2">KSS8</strain>
    </source>
</reference>
<proteinExistence type="predicted"/>
<dbReference type="EMBL" id="JAMSKV010000001">
    <property type="protein sequence ID" value="MCQ8276962.1"/>
    <property type="molecule type" value="Genomic_DNA"/>
</dbReference>